<dbReference type="AlphaFoldDB" id="A0A366KN27"/>
<keyword evidence="1" id="KW-0812">Transmembrane</keyword>
<protein>
    <submittedName>
        <fullName evidence="2">Uncharacterized protein</fullName>
    </submittedName>
</protein>
<keyword evidence="1" id="KW-0472">Membrane</keyword>
<name>A0A366KN27_9SPHI</name>
<accession>A0A366KN27</accession>
<organism evidence="2 3">
    <name type="scientific">Pedobacter miscanthi</name>
    <dbReference type="NCBI Taxonomy" id="2259170"/>
    <lineage>
        <taxon>Bacteria</taxon>
        <taxon>Pseudomonadati</taxon>
        <taxon>Bacteroidota</taxon>
        <taxon>Sphingobacteriia</taxon>
        <taxon>Sphingobacteriales</taxon>
        <taxon>Sphingobacteriaceae</taxon>
        <taxon>Pedobacter</taxon>
    </lineage>
</organism>
<sequence>MLLAQSWQLPNAFLPFCMFELFNPSHSDYYILYLPFFCLLVIDIHVLPTDMEWKGFKKYLPYLFSLPLSIWFIFHIQSLFKGDSLAFKIWGTIIGLLITTFVGKMWFGDVVLLIINRLRLKEVTEITCTFRKQRAERAYRHIKFMVQLSSMEAIETSGFFYFYLKLYKVEEGDLLKIKIKRGCLGLEFISGFPKIVERKKNIPLSVK</sequence>
<proteinExistence type="predicted"/>
<dbReference type="Proteomes" id="UP000252081">
    <property type="component" value="Unassembled WGS sequence"/>
</dbReference>
<comment type="caution">
    <text evidence="2">The sequence shown here is derived from an EMBL/GenBank/DDBJ whole genome shotgun (WGS) entry which is preliminary data.</text>
</comment>
<feature type="transmembrane region" description="Helical" evidence="1">
    <location>
        <begin position="89"/>
        <end position="115"/>
    </location>
</feature>
<evidence type="ECO:0000256" key="1">
    <source>
        <dbReference type="SAM" id="Phobius"/>
    </source>
</evidence>
<gene>
    <name evidence="2" type="ORF">DRW42_25395</name>
</gene>
<keyword evidence="1" id="KW-1133">Transmembrane helix</keyword>
<feature type="transmembrane region" description="Helical" evidence="1">
    <location>
        <begin position="59"/>
        <end position="77"/>
    </location>
</feature>
<evidence type="ECO:0000313" key="3">
    <source>
        <dbReference type="Proteomes" id="UP000252081"/>
    </source>
</evidence>
<dbReference type="EMBL" id="QNQU01000032">
    <property type="protein sequence ID" value="RBQ02683.1"/>
    <property type="molecule type" value="Genomic_DNA"/>
</dbReference>
<keyword evidence="3" id="KW-1185">Reference proteome</keyword>
<feature type="transmembrane region" description="Helical" evidence="1">
    <location>
        <begin position="29"/>
        <end position="47"/>
    </location>
</feature>
<reference evidence="2 3" key="1">
    <citation type="submission" date="2018-07" db="EMBL/GenBank/DDBJ databases">
        <title>A draft genome of a endophytic bacteria, a new species of Pedobacter.</title>
        <authorList>
            <person name="Zhang Z.D."/>
            <person name="Chen Z.J."/>
        </authorList>
    </citation>
    <scope>NUCLEOTIDE SEQUENCE [LARGE SCALE GENOMIC DNA]</scope>
    <source>
        <strain evidence="2 3">RS10</strain>
    </source>
</reference>
<evidence type="ECO:0000313" key="2">
    <source>
        <dbReference type="EMBL" id="RBQ02683.1"/>
    </source>
</evidence>